<dbReference type="Proteomes" id="UP001345963">
    <property type="component" value="Unassembled WGS sequence"/>
</dbReference>
<sequence length="115" mass="12975">MGSGRWMHQRKKMTSAKENWLESETLQLKENSSLSPPSNFFDFEGPHYDVVCLSSPSTFHSDSFPKNVPVVTIRAIKESSNPHIQATCLVLPSKDKSLPFFCRRNAVAQVKGHQI</sequence>
<organism evidence="1 2">
    <name type="scientific">Ataeniobius toweri</name>
    <dbReference type="NCBI Taxonomy" id="208326"/>
    <lineage>
        <taxon>Eukaryota</taxon>
        <taxon>Metazoa</taxon>
        <taxon>Chordata</taxon>
        <taxon>Craniata</taxon>
        <taxon>Vertebrata</taxon>
        <taxon>Euteleostomi</taxon>
        <taxon>Actinopterygii</taxon>
        <taxon>Neopterygii</taxon>
        <taxon>Teleostei</taxon>
        <taxon>Neoteleostei</taxon>
        <taxon>Acanthomorphata</taxon>
        <taxon>Ovalentaria</taxon>
        <taxon>Atherinomorphae</taxon>
        <taxon>Cyprinodontiformes</taxon>
        <taxon>Goodeidae</taxon>
        <taxon>Ataeniobius</taxon>
    </lineage>
</organism>
<name>A0ABU7AIZ5_9TELE</name>
<dbReference type="EMBL" id="JAHUTI010019908">
    <property type="protein sequence ID" value="MED6238166.1"/>
    <property type="molecule type" value="Genomic_DNA"/>
</dbReference>
<evidence type="ECO:0000313" key="2">
    <source>
        <dbReference type="Proteomes" id="UP001345963"/>
    </source>
</evidence>
<gene>
    <name evidence="1" type="ORF">ATANTOWER_010863</name>
</gene>
<keyword evidence="2" id="KW-1185">Reference proteome</keyword>
<protein>
    <submittedName>
        <fullName evidence="1">Uncharacterized protein</fullName>
    </submittedName>
</protein>
<evidence type="ECO:0000313" key="1">
    <source>
        <dbReference type="EMBL" id="MED6238166.1"/>
    </source>
</evidence>
<reference evidence="1 2" key="1">
    <citation type="submission" date="2021-07" db="EMBL/GenBank/DDBJ databases">
        <authorList>
            <person name="Palmer J.M."/>
        </authorList>
    </citation>
    <scope>NUCLEOTIDE SEQUENCE [LARGE SCALE GENOMIC DNA]</scope>
    <source>
        <strain evidence="1 2">AT_MEX2019</strain>
        <tissue evidence="1">Muscle</tissue>
    </source>
</reference>
<comment type="caution">
    <text evidence="1">The sequence shown here is derived from an EMBL/GenBank/DDBJ whole genome shotgun (WGS) entry which is preliminary data.</text>
</comment>
<accession>A0ABU7AIZ5</accession>
<proteinExistence type="predicted"/>